<dbReference type="Gene3D" id="3.90.25.10">
    <property type="entry name" value="UDP-galactose 4-epimerase, domain 1"/>
    <property type="match status" value="1"/>
</dbReference>
<evidence type="ECO:0000256" key="1">
    <source>
        <dbReference type="ARBA" id="ARBA00006328"/>
    </source>
</evidence>
<keyword evidence="2" id="KW-0521">NADP</keyword>
<name>A0ABP1CY17_9APHY</name>
<gene>
    <name evidence="4" type="ORF">GFSPODELE1_LOCUS2773</name>
</gene>
<protein>
    <recommendedName>
        <fullName evidence="3">NmrA-like domain-containing protein</fullName>
    </recommendedName>
</protein>
<organism evidence="4 5">
    <name type="scientific">Somion occarium</name>
    <dbReference type="NCBI Taxonomy" id="3059160"/>
    <lineage>
        <taxon>Eukaryota</taxon>
        <taxon>Fungi</taxon>
        <taxon>Dikarya</taxon>
        <taxon>Basidiomycota</taxon>
        <taxon>Agaricomycotina</taxon>
        <taxon>Agaricomycetes</taxon>
        <taxon>Polyporales</taxon>
        <taxon>Cerrenaceae</taxon>
        <taxon>Somion</taxon>
    </lineage>
</organism>
<evidence type="ECO:0000313" key="5">
    <source>
        <dbReference type="Proteomes" id="UP001497453"/>
    </source>
</evidence>
<sequence length="393" mass="43566">MEMDDPRNEYQEFLSAIEDNASGGSFTNALIHLQYKYRVEILLDFSLVSPTRVYTSTSADAMSRKILITGATGKQGRALISSLHDSDFQLLALTRNPSSPSADSLKAHPHVELIQGDLDKPETIRKVFEDAGGKASIWGVFAVLAFPGMRVNPSGEERQGILLAELALEYQVGHFVYSSVDRSANSDDEGLILDRGVKVNIEKHVKSLGEKGLNWTILRPAACFMENFDGFAGRITYTLLRCVLKPDVKVQLMATNDIGCLAAEVFKNPQAATHKVLVVTSDILTPSEMDAAHIRATGQHMPCIPDFLGRLLLAIGSSLKEPMQDMERMHQRRLEDPNGYDAHLAEAKALLPDMTSFEEWMKQRTNANSSSSLSMWIWKLLTGRPPSESEMVR</sequence>
<dbReference type="Proteomes" id="UP001497453">
    <property type="component" value="Chromosome 11"/>
</dbReference>
<dbReference type="InterPro" id="IPR051164">
    <property type="entry name" value="NmrA-like_oxidored"/>
</dbReference>
<evidence type="ECO:0000256" key="2">
    <source>
        <dbReference type="ARBA" id="ARBA00022857"/>
    </source>
</evidence>
<keyword evidence="5" id="KW-1185">Reference proteome</keyword>
<feature type="domain" description="NmrA-like" evidence="3">
    <location>
        <begin position="63"/>
        <end position="360"/>
    </location>
</feature>
<dbReference type="InterPro" id="IPR036291">
    <property type="entry name" value="NAD(P)-bd_dom_sf"/>
</dbReference>
<evidence type="ECO:0000259" key="3">
    <source>
        <dbReference type="Pfam" id="PF05368"/>
    </source>
</evidence>
<comment type="similarity">
    <text evidence="1">Belongs to the NmrA-type oxidoreductase family.</text>
</comment>
<reference evidence="5" key="1">
    <citation type="submission" date="2024-04" db="EMBL/GenBank/DDBJ databases">
        <authorList>
            <person name="Shaw F."/>
            <person name="Minotto A."/>
        </authorList>
    </citation>
    <scope>NUCLEOTIDE SEQUENCE [LARGE SCALE GENOMIC DNA]</scope>
</reference>
<evidence type="ECO:0000313" key="4">
    <source>
        <dbReference type="EMBL" id="CAL1699638.1"/>
    </source>
</evidence>
<proteinExistence type="inferred from homology"/>
<dbReference type="Gene3D" id="3.40.50.720">
    <property type="entry name" value="NAD(P)-binding Rossmann-like Domain"/>
    <property type="match status" value="1"/>
</dbReference>
<dbReference type="InterPro" id="IPR008030">
    <property type="entry name" value="NmrA-like"/>
</dbReference>
<dbReference type="PANTHER" id="PTHR42748:SF7">
    <property type="entry name" value="NMRA LIKE REDOX SENSOR 1-RELATED"/>
    <property type="match status" value="1"/>
</dbReference>
<dbReference type="PANTHER" id="PTHR42748">
    <property type="entry name" value="NITROGEN METABOLITE REPRESSION PROTEIN NMRA FAMILY MEMBER"/>
    <property type="match status" value="1"/>
</dbReference>
<dbReference type="SUPFAM" id="SSF51735">
    <property type="entry name" value="NAD(P)-binding Rossmann-fold domains"/>
    <property type="match status" value="1"/>
</dbReference>
<dbReference type="EMBL" id="OZ037954">
    <property type="protein sequence ID" value="CAL1699638.1"/>
    <property type="molecule type" value="Genomic_DNA"/>
</dbReference>
<dbReference type="Pfam" id="PF05368">
    <property type="entry name" value="NmrA"/>
    <property type="match status" value="1"/>
</dbReference>
<accession>A0ABP1CY17</accession>